<evidence type="ECO:0000259" key="5">
    <source>
        <dbReference type="Pfam" id="PF04542"/>
    </source>
</evidence>
<keyword evidence="8" id="KW-1185">Reference proteome</keyword>
<organism evidence="7 8">
    <name type="scientific">Runella rosea</name>
    <dbReference type="NCBI Taxonomy" id="2259595"/>
    <lineage>
        <taxon>Bacteria</taxon>
        <taxon>Pseudomonadati</taxon>
        <taxon>Bacteroidota</taxon>
        <taxon>Cytophagia</taxon>
        <taxon>Cytophagales</taxon>
        <taxon>Spirosomataceae</taxon>
        <taxon>Runella</taxon>
    </lineage>
</organism>
<dbReference type="KEGG" id="run:DR864_05810"/>
<keyword evidence="4" id="KW-0804">Transcription</keyword>
<dbReference type="OrthoDB" id="941544at2"/>
<name>A0A344TS06_9BACT</name>
<accession>A0A344TS06</accession>
<dbReference type="SUPFAM" id="SSF88946">
    <property type="entry name" value="Sigma2 domain of RNA polymerase sigma factors"/>
    <property type="match status" value="1"/>
</dbReference>
<reference evidence="7 8" key="1">
    <citation type="submission" date="2018-07" db="EMBL/GenBank/DDBJ databases">
        <title>Genome sequencing of Runella.</title>
        <authorList>
            <person name="Baek M.-G."/>
            <person name="Yi H."/>
        </authorList>
    </citation>
    <scope>NUCLEOTIDE SEQUENCE [LARGE SCALE GENOMIC DNA]</scope>
    <source>
        <strain evidence="7 8">HYN0085</strain>
    </source>
</reference>
<proteinExistence type="inferred from homology"/>
<dbReference type="Pfam" id="PF08281">
    <property type="entry name" value="Sigma70_r4_2"/>
    <property type="match status" value="1"/>
</dbReference>
<dbReference type="InterPro" id="IPR036388">
    <property type="entry name" value="WH-like_DNA-bd_sf"/>
</dbReference>
<dbReference type="InterPro" id="IPR039425">
    <property type="entry name" value="RNA_pol_sigma-70-like"/>
</dbReference>
<dbReference type="AlphaFoldDB" id="A0A344TS06"/>
<keyword evidence="3" id="KW-0731">Sigma factor</keyword>
<dbReference type="InterPro" id="IPR013325">
    <property type="entry name" value="RNA_pol_sigma_r2"/>
</dbReference>
<dbReference type="Gene3D" id="1.10.10.10">
    <property type="entry name" value="Winged helix-like DNA-binding domain superfamily/Winged helix DNA-binding domain"/>
    <property type="match status" value="1"/>
</dbReference>
<dbReference type="EMBL" id="CP030850">
    <property type="protein sequence ID" value="AXE21427.1"/>
    <property type="molecule type" value="Genomic_DNA"/>
</dbReference>
<evidence type="ECO:0000313" key="8">
    <source>
        <dbReference type="Proteomes" id="UP000251993"/>
    </source>
</evidence>
<dbReference type="InterPro" id="IPR014284">
    <property type="entry name" value="RNA_pol_sigma-70_dom"/>
</dbReference>
<dbReference type="InterPro" id="IPR013324">
    <property type="entry name" value="RNA_pol_sigma_r3/r4-like"/>
</dbReference>
<evidence type="ECO:0000256" key="3">
    <source>
        <dbReference type="ARBA" id="ARBA00023082"/>
    </source>
</evidence>
<gene>
    <name evidence="7" type="ORF">DR864_05810</name>
</gene>
<evidence type="ECO:0000256" key="4">
    <source>
        <dbReference type="ARBA" id="ARBA00023163"/>
    </source>
</evidence>
<sequence>MMGICRRYTRTVAEAEDVFQEAFLKIFQNIGSLQNPESVVYWVKSAVVRTAIDYYRQHQHESEQVNYEAILEDWSETPNVYDQLTQEEVLNIINQMPNGYRLVANLYYIDGYTHREIAEMLGIAEGTSKSQLARAREILKQKLKAMGLWAITL</sequence>
<dbReference type="Pfam" id="PF04542">
    <property type="entry name" value="Sigma70_r2"/>
    <property type="match status" value="1"/>
</dbReference>
<feature type="domain" description="RNA polymerase sigma factor 70 region 4 type 2" evidence="6">
    <location>
        <begin position="87"/>
        <end position="137"/>
    </location>
</feature>
<feature type="domain" description="RNA polymerase sigma-70 region 2" evidence="5">
    <location>
        <begin position="2"/>
        <end position="59"/>
    </location>
</feature>
<evidence type="ECO:0000259" key="6">
    <source>
        <dbReference type="Pfam" id="PF08281"/>
    </source>
</evidence>
<evidence type="ECO:0000313" key="7">
    <source>
        <dbReference type="EMBL" id="AXE21427.1"/>
    </source>
</evidence>
<dbReference type="Gene3D" id="1.10.1740.10">
    <property type="match status" value="1"/>
</dbReference>
<comment type="similarity">
    <text evidence="1">Belongs to the sigma-70 factor family. ECF subfamily.</text>
</comment>
<dbReference type="PANTHER" id="PTHR43133:SF46">
    <property type="entry name" value="RNA POLYMERASE SIGMA-70 FACTOR ECF SUBFAMILY"/>
    <property type="match status" value="1"/>
</dbReference>
<dbReference type="InterPro" id="IPR013249">
    <property type="entry name" value="RNA_pol_sigma70_r4_t2"/>
</dbReference>
<dbReference type="SUPFAM" id="SSF88659">
    <property type="entry name" value="Sigma3 and sigma4 domains of RNA polymerase sigma factors"/>
    <property type="match status" value="1"/>
</dbReference>
<dbReference type="GO" id="GO:0006352">
    <property type="term" value="P:DNA-templated transcription initiation"/>
    <property type="evidence" value="ECO:0007669"/>
    <property type="project" value="InterPro"/>
</dbReference>
<dbReference type="CDD" id="cd06171">
    <property type="entry name" value="Sigma70_r4"/>
    <property type="match status" value="1"/>
</dbReference>
<evidence type="ECO:0000256" key="2">
    <source>
        <dbReference type="ARBA" id="ARBA00023015"/>
    </source>
</evidence>
<keyword evidence="2" id="KW-0805">Transcription regulation</keyword>
<dbReference type="GO" id="GO:0016987">
    <property type="term" value="F:sigma factor activity"/>
    <property type="evidence" value="ECO:0007669"/>
    <property type="project" value="UniProtKB-KW"/>
</dbReference>
<dbReference type="InterPro" id="IPR007627">
    <property type="entry name" value="RNA_pol_sigma70_r2"/>
</dbReference>
<dbReference type="NCBIfam" id="TIGR02937">
    <property type="entry name" value="sigma70-ECF"/>
    <property type="match status" value="1"/>
</dbReference>
<dbReference type="GO" id="GO:0003677">
    <property type="term" value="F:DNA binding"/>
    <property type="evidence" value="ECO:0007669"/>
    <property type="project" value="InterPro"/>
</dbReference>
<dbReference type="Proteomes" id="UP000251993">
    <property type="component" value="Chromosome"/>
</dbReference>
<evidence type="ECO:0000256" key="1">
    <source>
        <dbReference type="ARBA" id="ARBA00010641"/>
    </source>
</evidence>
<dbReference type="PANTHER" id="PTHR43133">
    <property type="entry name" value="RNA POLYMERASE ECF-TYPE SIGMA FACTO"/>
    <property type="match status" value="1"/>
</dbReference>
<protein>
    <submittedName>
        <fullName evidence="7">RNA polymerase subunit sigma-24</fullName>
    </submittedName>
</protein>